<evidence type="ECO:0000256" key="1">
    <source>
        <dbReference type="ARBA" id="ARBA00022475"/>
    </source>
</evidence>
<dbReference type="GO" id="GO:0009103">
    <property type="term" value="P:lipopolysaccharide biosynthetic process"/>
    <property type="evidence" value="ECO:0007669"/>
    <property type="project" value="UniProtKB-KW"/>
</dbReference>
<dbReference type="Gene3D" id="1.20.144.10">
    <property type="entry name" value="Phosphatidic acid phosphatase type 2/haloperoxidase"/>
    <property type="match status" value="1"/>
</dbReference>
<comment type="caution">
    <text evidence="9">The sequence shown here is derived from an EMBL/GenBank/DDBJ whole genome shotgun (WGS) entry which is preliminary data.</text>
</comment>
<sequence length="442" mass="48030">MDAINQWLMPLWNLSPSAPSALVLLARVASQTLPLIAFLSVAVLLGLGEPWRRTAWQMLLAMGAAWLIARGLHSLWPQARPAALGIGTQWLEHGNSPAFPSRHATVGLAFGFAGLLAAPRRAVGALFLLAGLLIAWSRVALGVHFPLDVIAGAAIAAACALSVRRLWPWTPADSEPPLSPIPVATDAAMSYPPALEVSVLIPAKNEAGNIGPLVREIAAALGADYAFEVVLVDDGSTDHTGAEFLEQCRQRGVRGQLLRHARSCGQSTALATAAQHAQGRYLVTIDGDGQNDPADIPALIAEARRLSAAGPDFCIAGYRRNRRDTRWKRLQSRIANGVRRRVLDDGVPDTGCGLKLIPRQTWQRLPYFDHMHRFLPALVQRIDGRIAVVPVNHRPRRTGVSKYTAWNRVWVGIIDMLGVRWLMLRSQHPTLSSKEVVGEPTP</sequence>
<dbReference type="Gene3D" id="3.90.550.10">
    <property type="entry name" value="Spore Coat Polysaccharide Biosynthesis Protein SpsA, Chain A"/>
    <property type="match status" value="1"/>
</dbReference>
<dbReference type="InterPro" id="IPR001173">
    <property type="entry name" value="Glyco_trans_2-like"/>
</dbReference>
<dbReference type="SUPFAM" id="SSF48317">
    <property type="entry name" value="Acid phosphatase/Vanadium-dependent haloperoxidase"/>
    <property type="match status" value="1"/>
</dbReference>
<dbReference type="Proteomes" id="UP000261931">
    <property type="component" value="Unassembled WGS sequence"/>
</dbReference>
<keyword evidence="3 9" id="KW-0808">Transferase</keyword>
<evidence type="ECO:0000256" key="5">
    <source>
        <dbReference type="ARBA" id="ARBA00022985"/>
    </source>
</evidence>
<evidence type="ECO:0000256" key="7">
    <source>
        <dbReference type="ARBA" id="ARBA00023136"/>
    </source>
</evidence>
<dbReference type="PANTHER" id="PTHR48090:SF3">
    <property type="entry name" value="UNDECAPRENYL-PHOSPHATE 4-DEOXY-4-FORMAMIDO-L-ARABINOSE TRANSFERASE"/>
    <property type="match status" value="1"/>
</dbReference>
<dbReference type="PANTHER" id="PTHR48090">
    <property type="entry name" value="UNDECAPRENYL-PHOSPHATE 4-DEOXY-4-FORMAMIDO-L-ARABINOSE TRANSFERASE-RELATED"/>
    <property type="match status" value="1"/>
</dbReference>
<dbReference type="Pfam" id="PF01569">
    <property type="entry name" value="PAP2"/>
    <property type="match status" value="1"/>
</dbReference>
<organism evidence="9 10">
    <name type="scientific">Hydrogenophaga borbori</name>
    <dbReference type="NCBI Taxonomy" id="2294117"/>
    <lineage>
        <taxon>Bacteria</taxon>
        <taxon>Pseudomonadati</taxon>
        <taxon>Pseudomonadota</taxon>
        <taxon>Betaproteobacteria</taxon>
        <taxon>Burkholderiales</taxon>
        <taxon>Comamonadaceae</taxon>
        <taxon>Hydrogenophaga</taxon>
    </lineage>
</organism>
<proteinExistence type="predicted"/>
<dbReference type="RefSeq" id="WP_116957111.1">
    <property type="nucleotide sequence ID" value="NZ_QVLS01000001.1"/>
</dbReference>
<evidence type="ECO:0000256" key="3">
    <source>
        <dbReference type="ARBA" id="ARBA00022679"/>
    </source>
</evidence>
<dbReference type="InterPro" id="IPR000326">
    <property type="entry name" value="PAP2/HPO"/>
</dbReference>
<accession>A0A372EPE7</accession>
<reference evidence="9 10" key="1">
    <citation type="submission" date="2018-08" db="EMBL/GenBank/DDBJ databases">
        <title>Hydrogenophaga sp. LA-38 isolated from sludge.</title>
        <authorList>
            <person name="Im W.-T."/>
        </authorList>
    </citation>
    <scope>NUCLEOTIDE SEQUENCE [LARGE SCALE GENOMIC DNA]</scope>
    <source>
        <strain evidence="9 10">LA-38</strain>
    </source>
</reference>
<dbReference type="EMBL" id="QVLS01000001">
    <property type="protein sequence ID" value="RFP82412.1"/>
    <property type="molecule type" value="Genomic_DNA"/>
</dbReference>
<name>A0A372EPE7_9BURK</name>
<gene>
    <name evidence="9" type="ORF">DY262_00835</name>
</gene>
<evidence type="ECO:0000256" key="2">
    <source>
        <dbReference type="ARBA" id="ARBA00022676"/>
    </source>
</evidence>
<dbReference type="InterPro" id="IPR029044">
    <property type="entry name" value="Nucleotide-diphossugar_trans"/>
</dbReference>
<evidence type="ECO:0000313" key="9">
    <source>
        <dbReference type="EMBL" id="RFP82412.1"/>
    </source>
</evidence>
<keyword evidence="4" id="KW-0812">Transmembrane</keyword>
<protein>
    <submittedName>
        <fullName evidence="9">Glycosyltransferase</fullName>
    </submittedName>
</protein>
<dbReference type="SMART" id="SM00014">
    <property type="entry name" value="acidPPc"/>
    <property type="match status" value="1"/>
</dbReference>
<dbReference type="GO" id="GO:0099621">
    <property type="term" value="F:undecaprenyl-phosphate 4-deoxy-4-formamido-L-arabinose transferase activity"/>
    <property type="evidence" value="ECO:0007669"/>
    <property type="project" value="TreeGrafter"/>
</dbReference>
<dbReference type="AlphaFoldDB" id="A0A372EPE7"/>
<keyword evidence="2" id="KW-0328">Glycosyltransferase</keyword>
<dbReference type="SUPFAM" id="SSF53448">
    <property type="entry name" value="Nucleotide-diphospho-sugar transferases"/>
    <property type="match status" value="1"/>
</dbReference>
<dbReference type="CDD" id="cd04179">
    <property type="entry name" value="DPM_DPG-synthase_like"/>
    <property type="match status" value="1"/>
</dbReference>
<keyword evidence="10" id="KW-1185">Reference proteome</keyword>
<evidence type="ECO:0000313" key="10">
    <source>
        <dbReference type="Proteomes" id="UP000261931"/>
    </source>
</evidence>
<evidence type="ECO:0000259" key="8">
    <source>
        <dbReference type="SMART" id="SM00014"/>
    </source>
</evidence>
<dbReference type="Pfam" id="PF00535">
    <property type="entry name" value="Glycos_transf_2"/>
    <property type="match status" value="1"/>
</dbReference>
<evidence type="ECO:0000256" key="6">
    <source>
        <dbReference type="ARBA" id="ARBA00022989"/>
    </source>
</evidence>
<feature type="domain" description="Phosphatidic acid phosphatase type 2/haloperoxidase" evidence="8">
    <location>
        <begin position="54"/>
        <end position="164"/>
    </location>
</feature>
<dbReference type="GO" id="GO:0005886">
    <property type="term" value="C:plasma membrane"/>
    <property type="evidence" value="ECO:0007669"/>
    <property type="project" value="TreeGrafter"/>
</dbReference>
<evidence type="ECO:0000256" key="4">
    <source>
        <dbReference type="ARBA" id="ARBA00022692"/>
    </source>
</evidence>
<keyword evidence="6" id="KW-1133">Transmembrane helix</keyword>
<dbReference type="FunFam" id="3.90.550.10:FF:000170">
    <property type="entry name" value="Dolichol-phosphate mannosyltransferase"/>
    <property type="match status" value="1"/>
</dbReference>
<dbReference type="InterPro" id="IPR036938">
    <property type="entry name" value="PAP2/HPO_sf"/>
</dbReference>
<keyword evidence="5" id="KW-0448">Lipopolysaccharide biosynthesis</keyword>
<dbReference type="InterPro" id="IPR050256">
    <property type="entry name" value="Glycosyltransferase_2"/>
</dbReference>
<keyword evidence="1" id="KW-1003">Cell membrane</keyword>
<keyword evidence="7" id="KW-0472">Membrane</keyword>